<name>A0A5E6MNF6_9BACT</name>
<feature type="transmembrane region" description="Helical" evidence="1">
    <location>
        <begin position="331"/>
        <end position="364"/>
    </location>
</feature>
<comment type="caution">
    <text evidence="2">The sequence shown here is derived from an EMBL/GenBank/DDBJ whole genome shotgun (WGS) entry which is preliminary data.</text>
</comment>
<dbReference type="EMBL" id="CABFUZ020000175">
    <property type="protein sequence ID" value="VVM07523.1"/>
    <property type="molecule type" value="Genomic_DNA"/>
</dbReference>
<evidence type="ECO:0008006" key="4">
    <source>
        <dbReference type="Google" id="ProtNLM"/>
    </source>
</evidence>
<dbReference type="OrthoDB" id="183786at2"/>
<sequence length="432" mass="47138">MGEDGKAVGSPREFGDGMAQPTGRNLSKLLQLRLLWIASTLLLGLLLLGALADAYIRPLPGSTGDDEVRTPAAQRAFFDRWQGALADLQKGRLGFWALPSSTEKFGWWDRLRKLPNEATVRLVLRRHLAPDIDLRELQPVHREALADGVSVCYLVTVEPRSAEYLVPIEPAGIPAGTGKIEAGLMRYLLFAEGLPPGYVYTLGDKTLVAPAGSPYRFRWTVRRATSTGGIWRIREVDPTPFESSSEWERMAIAASQNAPVLLVCSQERLSRIEEEQEAAWKGFQDRCAEIRRKADQYASDLLKNIPGIPHKGSAFGAGTGTPTTTLEGAGLGALGGAILGGFFGGAGIGAGLGVVGGGLGGYLYSQERRREIYRRRLAAREAALREARKKIIAFRDGLIRGYEQELQERAREREGVLLRGEAAGFGEALRKD</sequence>
<dbReference type="Proteomes" id="UP000381693">
    <property type="component" value="Unassembled WGS sequence"/>
</dbReference>
<keyword evidence="1" id="KW-1133">Transmembrane helix</keyword>
<evidence type="ECO:0000313" key="3">
    <source>
        <dbReference type="Proteomes" id="UP000381693"/>
    </source>
</evidence>
<accession>A0A5E6MNF6</accession>
<reference evidence="2" key="1">
    <citation type="submission" date="2019-09" db="EMBL/GenBank/DDBJ databases">
        <authorList>
            <person name="Cremers G."/>
        </authorList>
    </citation>
    <scope>NUCLEOTIDE SEQUENCE [LARGE SCALE GENOMIC DNA]</scope>
    <source>
        <strain evidence="2">3B</strain>
    </source>
</reference>
<feature type="transmembrane region" description="Helical" evidence="1">
    <location>
        <begin position="34"/>
        <end position="56"/>
    </location>
</feature>
<protein>
    <recommendedName>
        <fullName evidence="4">Glycine zipper domain-containing protein</fullName>
    </recommendedName>
</protein>
<evidence type="ECO:0000313" key="2">
    <source>
        <dbReference type="EMBL" id="VVM07523.1"/>
    </source>
</evidence>
<dbReference type="RefSeq" id="WP_150003901.1">
    <property type="nucleotide sequence ID" value="NZ_CABFUZ020000175.1"/>
</dbReference>
<evidence type="ECO:0000256" key="1">
    <source>
        <dbReference type="SAM" id="Phobius"/>
    </source>
</evidence>
<keyword evidence="1" id="KW-0812">Transmembrane</keyword>
<organism evidence="2 3">
    <name type="scientific">Methylacidimicrobium cyclopophantes</name>
    <dbReference type="NCBI Taxonomy" id="1041766"/>
    <lineage>
        <taxon>Bacteria</taxon>
        <taxon>Pseudomonadati</taxon>
        <taxon>Verrucomicrobiota</taxon>
        <taxon>Methylacidimicrobium</taxon>
    </lineage>
</organism>
<dbReference type="AlphaFoldDB" id="A0A5E6MNF6"/>
<proteinExistence type="predicted"/>
<keyword evidence="3" id="KW-1185">Reference proteome</keyword>
<keyword evidence="1" id="KW-0472">Membrane</keyword>
<gene>
    <name evidence="2" type="ORF">MAMC_01672</name>
</gene>